<protein>
    <submittedName>
        <fullName evidence="1">Uncharacterized protein</fullName>
    </submittedName>
</protein>
<name>A0A284QS12_ARMOS</name>
<evidence type="ECO:0000313" key="1">
    <source>
        <dbReference type="EMBL" id="SJK99256.1"/>
    </source>
</evidence>
<reference evidence="2" key="1">
    <citation type="journal article" date="2017" name="Nat. Ecol. Evol.">
        <title>Genome expansion and lineage-specific genetic innovations in the forest pathogenic fungi Armillaria.</title>
        <authorList>
            <person name="Sipos G."/>
            <person name="Prasanna A.N."/>
            <person name="Walter M.C."/>
            <person name="O'Connor E."/>
            <person name="Balint B."/>
            <person name="Krizsan K."/>
            <person name="Kiss B."/>
            <person name="Hess J."/>
            <person name="Varga T."/>
            <person name="Slot J."/>
            <person name="Riley R."/>
            <person name="Boka B."/>
            <person name="Rigling D."/>
            <person name="Barry K."/>
            <person name="Lee J."/>
            <person name="Mihaltcheva S."/>
            <person name="LaButti K."/>
            <person name="Lipzen A."/>
            <person name="Waldron R."/>
            <person name="Moloney N.M."/>
            <person name="Sperisen C."/>
            <person name="Kredics L."/>
            <person name="Vagvoelgyi C."/>
            <person name="Patrignani A."/>
            <person name="Fitzpatrick D."/>
            <person name="Nagy I."/>
            <person name="Doyle S."/>
            <person name="Anderson J.B."/>
            <person name="Grigoriev I.V."/>
            <person name="Gueldener U."/>
            <person name="Muensterkoetter M."/>
            <person name="Nagy L.G."/>
        </authorList>
    </citation>
    <scope>NUCLEOTIDE SEQUENCE [LARGE SCALE GENOMIC DNA]</scope>
    <source>
        <strain evidence="2">C18/9</strain>
    </source>
</reference>
<dbReference type="EMBL" id="FUEG01000002">
    <property type="protein sequence ID" value="SJK99256.1"/>
    <property type="molecule type" value="Genomic_DNA"/>
</dbReference>
<accession>A0A284QS12</accession>
<dbReference type="AlphaFoldDB" id="A0A284QS12"/>
<gene>
    <name evidence="1" type="ORF">ARMOST_02547</name>
</gene>
<proteinExistence type="predicted"/>
<evidence type="ECO:0000313" key="2">
    <source>
        <dbReference type="Proteomes" id="UP000219338"/>
    </source>
</evidence>
<organism evidence="1 2">
    <name type="scientific">Armillaria ostoyae</name>
    <name type="common">Armillaria root rot fungus</name>
    <dbReference type="NCBI Taxonomy" id="47428"/>
    <lineage>
        <taxon>Eukaryota</taxon>
        <taxon>Fungi</taxon>
        <taxon>Dikarya</taxon>
        <taxon>Basidiomycota</taxon>
        <taxon>Agaricomycotina</taxon>
        <taxon>Agaricomycetes</taxon>
        <taxon>Agaricomycetidae</taxon>
        <taxon>Agaricales</taxon>
        <taxon>Marasmiineae</taxon>
        <taxon>Physalacriaceae</taxon>
        <taxon>Armillaria</taxon>
    </lineage>
</organism>
<sequence length="162" mass="18345">MRKSNTLSTLRFKSWKVARTRQKNCGRIYRTEAETHEILPVSTKSSRFKLFISPKHCCTDVGLGDEDFIRLTVTLGPSFSLYEQFLTLRYTTGRQSRYALTNKHTKFAPAASEQSLLRGHRHAAADRYGVARTKGNEVEAIIGRLIHMDAELLTSRPTANNG</sequence>
<dbReference type="Proteomes" id="UP000219338">
    <property type="component" value="Unassembled WGS sequence"/>
</dbReference>
<keyword evidence="2" id="KW-1185">Reference proteome</keyword>